<dbReference type="Proteomes" id="UP000501069">
    <property type="component" value="Chromosome"/>
</dbReference>
<proteinExistence type="predicted"/>
<organism evidence="1 2">
    <name type="scientific">Enterocloster clostridioformis</name>
    <dbReference type="NCBI Taxonomy" id="1531"/>
    <lineage>
        <taxon>Bacteria</taxon>
        <taxon>Bacillati</taxon>
        <taxon>Bacillota</taxon>
        <taxon>Clostridia</taxon>
        <taxon>Lachnospirales</taxon>
        <taxon>Lachnospiraceae</taxon>
        <taxon>Enterocloster</taxon>
    </lineage>
</organism>
<dbReference type="RefSeq" id="WP_003523594.1">
    <property type="nucleotide sequence ID" value="NZ_CABKQO010000001.1"/>
</dbReference>
<accession>A0AAP9M4R8</accession>
<gene>
    <name evidence="1" type="ORF">FOC47_27215</name>
</gene>
<protein>
    <submittedName>
        <fullName evidence="1">Uncharacterized protein</fullName>
    </submittedName>
</protein>
<dbReference type="AlphaFoldDB" id="A0AAP9M4R8"/>
<reference evidence="1 2" key="1">
    <citation type="submission" date="2019-11" db="EMBL/GenBank/DDBJ databases">
        <title>FDA dAtabase for Regulatory Grade micrObial Sequences (FDA-ARGOS): Supporting development and validation of Infectious Disease Dx tests.</title>
        <authorList>
            <person name="Turner S."/>
            <person name="Byrd R."/>
            <person name="Tallon L."/>
            <person name="Sadzewicz L."/>
            <person name="Vavikolanu K."/>
            <person name="Mehta A."/>
            <person name="Aluvathingal J."/>
            <person name="Nadendla S."/>
            <person name="Myers T."/>
            <person name="Yan Y."/>
            <person name="Sichtig H."/>
        </authorList>
    </citation>
    <scope>NUCLEOTIDE SEQUENCE [LARGE SCALE GENOMIC DNA]</scope>
    <source>
        <strain evidence="1 2">FDAARGOS_739</strain>
    </source>
</reference>
<sequence>MSEYGIKIKNISAGMLYDVNLGLRDYFTYTDAMLNNSLFSFFLLKNGLDVYKGESTRDIICLDYNFGSRSYEEERKRLEKLFHDSDGCSQERILDTLKKVDSRKELYSPKKRDEIREYFYDNGVDITYKRKNKDGSLKEEKTIHYEMLFRTSAKAKLGQVMFINSKLYDKAYNWLTIGLGNKMSNDNAKIVEMSAYAPLTTSNIIGTLHVPVEDILILKDIDSFFITKTKVVKAEEYEDKHGQKQKKCIVIDEERDVKNTIWDGMMLIESSILPDWINGMALLRNHLFKACGFRSHIQKFFADWCNKNGYDYQTYQIQDMFGKWHYLKDIKMITTDNAIKWKKFADLMGNTLSEAYEYWCDRIHADGDIWGIVKTDHPSKLGNYQQLSYQMINTLPCTKDDIKEIAQISINYVELLKKDNDEFERFLRKYANEVNHYEMLADLYAQNHEFGNSTFFREEKKKIIFDYVYRLRKGKIIVNGDNLTVCGNPYALLLYSVGEDYNTDPTLKQENGSIQCYTTRFNDNEFLAAFRNPHNSPNNICYLHNVHSDIMKKYFPFSNNIIAVNCIHTDIQARANGMDEDSDFMLVTNHPTMVGCAKRCYKEYPTIVNALKESGITYQNTKKDYAAMDSKFSKSRMAIGYSSNLAQLAMTYYWTELQKESPDKARLKELYDNFVILSVLAQVVIDGCKREYEIDGNKEIDRISKMACMTIKKPCGFTKTGKIKYNKCDFPEFMKYTREIKYTKDGKELPQEEIDVSKEKLKGRINITLSCPMNWLEYWLDKIQNAPTTKTTPTSEFFIKMQGKAHHRQMTKIKELIIEYDSKVKSLQYKSISEDDYISELYQHNDYLIESLKKIKVGNIVTINRLIETALGLETNKNKKYSQNADTKYTRKILNYLYKMNRDKFLVNFEQKRQS</sequence>
<evidence type="ECO:0000313" key="2">
    <source>
        <dbReference type="Proteomes" id="UP000501069"/>
    </source>
</evidence>
<name>A0AAP9M4R8_9FIRM</name>
<dbReference type="EMBL" id="CP050964">
    <property type="protein sequence ID" value="QIX93906.1"/>
    <property type="molecule type" value="Genomic_DNA"/>
</dbReference>
<evidence type="ECO:0000313" key="1">
    <source>
        <dbReference type="EMBL" id="QIX93906.1"/>
    </source>
</evidence>
<dbReference type="GeneID" id="57964897"/>